<dbReference type="Proteomes" id="UP000229095">
    <property type="component" value="Unassembled WGS sequence"/>
</dbReference>
<comment type="caution">
    <text evidence="7">The sequence shown here is derived from an EMBL/GenBank/DDBJ whole genome shotgun (WGS) entry which is preliminary data.</text>
</comment>
<keyword evidence="8" id="KW-1185">Reference proteome</keyword>
<dbReference type="EMBL" id="PEBI01000002">
    <property type="protein sequence ID" value="PJM73284.1"/>
    <property type="molecule type" value="Genomic_DNA"/>
</dbReference>
<name>A0A2M9H8Z4_9BIFI</name>
<dbReference type="PANTHER" id="PTHR43335">
    <property type="entry name" value="ABC TRANSPORTER, ATP-BINDING PROTEIN"/>
    <property type="match status" value="1"/>
</dbReference>
<proteinExistence type="inferred from homology"/>
<evidence type="ECO:0000313" key="7">
    <source>
        <dbReference type="EMBL" id="PJM73284.1"/>
    </source>
</evidence>
<evidence type="ECO:0000259" key="6">
    <source>
        <dbReference type="PROSITE" id="PS50893"/>
    </source>
</evidence>
<dbReference type="InterPro" id="IPR027417">
    <property type="entry name" value="P-loop_NTPase"/>
</dbReference>
<dbReference type="PROSITE" id="PS50893">
    <property type="entry name" value="ABC_TRANSPORTER_2"/>
    <property type="match status" value="1"/>
</dbReference>
<dbReference type="Pfam" id="PF00005">
    <property type="entry name" value="ABC_tran"/>
    <property type="match status" value="1"/>
</dbReference>
<sequence length="369" mass="39668">MIEIERLVKSFGTKKAVDQVSFKALNGRVTGFLGPNGAGKSTTMKALLGLIRPDSGEALIDGRPFSRLSSPMRSVGAVLDARSAHKGMTAYAHLRSLALTNGIPKSRVDEVIDVTGIASVKNRRTGTFSLGMSQRLSIAAALLGDPHNLVLDEPVNGLDPEGVKWVRELCRYYAAQGRAVLLSSHLMSEVALTADDLVIIGQGRILRQVSVARFVDEHSSHGIRIVTPDPRRVHEALAGLGGARVQDVPRESGDPAEGYAVMVDGVPMQPVAQILAHNQVVMYRFSQEQTSLEDAYMELTHASAEYRAKPPMGEGGEPGRQSDVRQPSGGRQPGSGLSDVQPGDGQADDGRSGIRNRTGRRAQRRGTRR</sequence>
<dbReference type="PANTHER" id="PTHR43335:SF4">
    <property type="entry name" value="ABC TRANSPORTER, ATP-BINDING PROTEIN"/>
    <property type="match status" value="1"/>
</dbReference>
<dbReference type="SUPFAM" id="SSF52540">
    <property type="entry name" value="P-loop containing nucleoside triphosphate hydrolases"/>
    <property type="match status" value="1"/>
</dbReference>
<comment type="similarity">
    <text evidence="1">Belongs to the ABC transporter superfamily.</text>
</comment>
<protein>
    <submittedName>
        <fullName evidence="7">Multidrug ABC transporter ATP-binding protein</fullName>
    </submittedName>
</protein>
<evidence type="ECO:0000256" key="4">
    <source>
        <dbReference type="ARBA" id="ARBA00022840"/>
    </source>
</evidence>
<keyword evidence="4 7" id="KW-0067">ATP-binding</keyword>
<dbReference type="Gene3D" id="3.40.50.300">
    <property type="entry name" value="P-loop containing nucleotide triphosphate hydrolases"/>
    <property type="match status" value="1"/>
</dbReference>
<evidence type="ECO:0000256" key="1">
    <source>
        <dbReference type="ARBA" id="ARBA00005417"/>
    </source>
</evidence>
<keyword evidence="2" id="KW-0813">Transport</keyword>
<dbReference type="InterPro" id="IPR003593">
    <property type="entry name" value="AAA+_ATPase"/>
</dbReference>
<dbReference type="RefSeq" id="WP_100510574.1">
    <property type="nucleotide sequence ID" value="NZ_PEBI01000002.1"/>
</dbReference>
<feature type="region of interest" description="Disordered" evidence="5">
    <location>
        <begin position="308"/>
        <end position="369"/>
    </location>
</feature>
<dbReference type="InterPro" id="IPR017871">
    <property type="entry name" value="ABC_transporter-like_CS"/>
</dbReference>
<accession>A0A2M9H8Z4</accession>
<dbReference type="InterPro" id="IPR003439">
    <property type="entry name" value="ABC_transporter-like_ATP-bd"/>
</dbReference>
<feature type="domain" description="ABC transporter" evidence="6">
    <location>
        <begin position="2"/>
        <end position="227"/>
    </location>
</feature>
<dbReference type="GO" id="GO:0016887">
    <property type="term" value="F:ATP hydrolysis activity"/>
    <property type="evidence" value="ECO:0007669"/>
    <property type="project" value="InterPro"/>
</dbReference>
<evidence type="ECO:0000256" key="2">
    <source>
        <dbReference type="ARBA" id="ARBA00022448"/>
    </source>
</evidence>
<evidence type="ECO:0000313" key="8">
    <source>
        <dbReference type="Proteomes" id="UP000229095"/>
    </source>
</evidence>
<keyword evidence="3" id="KW-0547">Nucleotide-binding</keyword>
<evidence type="ECO:0000256" key="5">
    <source>
        <dbReference type="SAM" id="MobiDB-lite"/>
    </source>
</evidence>
<dbReference type="AlphaFoldDB" id="A0A2M9H8Z4"/>
<evidence type="ECO:0000256" key="3">
    <source>
        <dbReference type="ARBA" id="ARBA00022741"/>
    </source>
</evidence>
<gene>
    <name evidence="7" type="ORF">CS006_04345</name>
</gene>
<dbReference type="PROSITE" id="PS00211">
    <property type="entry name" value="ABC_TRANSPORTER_1"/>
    <property type="match status" value="1"/>
</dbReference>
<reference evidence="7 8" key="1">
    <citation type="submission" date="2017-10" db="EMBL/GenBank/DDBJ databases">
        <title>Draft genome sequences of strains TRE 1, TRE 9, TRE H and TRI 7, isolated from tamarins, belonging to four potential novel Bifidobacterium species.</title>
        <authorList>
            <person name="Mattarelli P."/>
            <person name="Modesto M."/>
            <person name="Puglisi E."/>
            <person name="Morelli L."/>
            <person name="Spezio C."/>
            <person name="Bonetti A."/>
            <person name="Sandri C."/>
        </authorList>
    </citation>
    <scope>NUCLEOTIDE SEQUENCE [LARGE SCALE GENOMIC DNA]</scope>
    <source>
        <strain evidence="8">TRE1</strain>
    </source>
</reference>
<feature type="compositionally biased region" description="Basic residues" evidence="5">
    <location>
        <begin position="357"/>
        <end position="369"/>
    </location>
</feature>
<dbReference type="SMART" id="SM00382">
    <property type="entry name" value="AAA"/>
    <property type="match status" value="1"/>
</dbReference>
<dbReference type="GO" id="GO:0005524">
    <property type="term" value="F:ATP binding"/>
    <property type="evidence" value="ECO:0007669"/>
    <property type="project" value="UniProtKB-KW"/>
</dbReference>
<dbReference type="OrthoDB" id="9804819at2"/>
<organism evidence="7 8">
    <name type="scientific">Bifidobacterium primatium</name>
    <dbReference type="NCBI Taxonomy" id="2045438"/>
    <lineage>
        <taxon>Bacteria</taxon>
        <taxon>Bacillati</taxon>
        <taxon>Actinomycetota</taxon>
        <taxon>Actinomycetes</taxon>
        <taxon>Bifidobacteriales</taxon>
        <taxon>Bifidobacteriaceae</taxon>
        <taxon>Bifidobacterium</taxon>
    </lineage>
</organism>